<gene>
    <name evidence="2" type="ORF">LTR09_000829</name>
</gene>
<reference evidence="2" key="1">
    <citation type="submission" date="2023-04" db="EMBL/GenBank/DDBJ databases">
        <title>Black Yeasts Isolated from many extreme environments.</title>
        <authorList>
            <person name="Coleine C."/>
            <person name="Stajich J.E."/>
            <person name="Selbmann L."/>
        </authorList>
    </citation>
    <scope>NUCLEOTIDE SEQUENCE</scope>
    <source>
        <strain evidence="2">CCFEE 5312</strain>
    </source>
</reference>
<evidence type="ECO:0000313" key="2">
    <source>
        <dbReference type="EMBL" id="KAK3057754.1"/>
    </source>
</evidence>
<dbReference type="EMBL" id="JAWDJX010000002">
    <property type="protein sequence ID" value="KAK3057754.1"/>
    <property type="molecule type" value="Genomic_DNA"/>
</dbReference>
<organism evidence="2 3">
    <name type="scientific">Extremus antarcticus</name>
    <dbReference type="NCBI Taxonomy" id="702011"/>
    <lineage>
        <taxon>Eukaryota</taxon>
        <taxon>Fungi</taxon>
        <taxon>Dikarya</taxon>
        <taxon>Ascomycota</taxon>
        <taxon>Pezizomycotina</taxon>
        <taxon>Dothideomycetes</taxon>
        <taxon>Dothideomycetidae</taxon>
        <taxon>Mycosphaerellales</taxon>
        <taxon>Extremaceae</taxon>
        <taxon>Extremus</taxon>
    </lineage>
</organism>
<dbReference type="PANTHER" id="PTHR43591:SF110">
    <property type="entry name" value="RHODANESE DOMAIN-CONTAINING PROTEIN"/>
    <property type="match status" value="1"/>
</dbReference>
<dbReference type="Pfam" id="PF13649">
    <property type="entry name" value="Methyltransf_25"/>
    <property type="match status" value="1"/>
</dbReference>
<dbReference type="InterPro" id="IPR029063">
    <property type="entry name" value="SAM-dependent_MTases_sf"/>
</dbReference>
<dbReference type="InterPro" id="IPR041698">
    <property type="entry name" value="Methyltransf_25"/>
</dbReference>
<feature type="domain" description="Methyltransferase" evidence="1">
    <location>
        <begin position="70"/>
        <end position="163"/>
    </location>
</feature>
<accession>A0AAJ0LWB0</accession>
<name>A0AAJ0LWB0_9PEZI</name>
<dbReference type="SUPFAM" id="SSF53335">
    <property type="entry name" value="S-adenosyl-L-methionine-dependent methyltransferases"/>
    <property type="match status" value="1"/>
</dbReference>
<dbReference type="AlphaFoldDB" id="A0AAJ0LWB0"/>
<dbReference type="Proteomes" id="UP001271007">
    <property type="component" value="Unassembled WGS sequence"/>
</dbReference>
<sequence>MASKLPQAGQAFFDRIPAQSNTEAERCRDLYDEWASTYDRDLTDASHGYVGPQEAAKAVARHNPQSGLLVLDAGCGTGLSGVALKEALGADAVIDGADISTRMLALAAKKEVYRNLHTADLSTPLAMDDGVYGAVVCVGTLTGGHVGPVPALRECVRVTASGGVIVATVKESVWTTDGYEAEVKRLESDGSVSVESTASVPYRQAQGVNAILLVMVKR</sequence>
<evidence type="ECO:0000259" key="1">
    <source>
        <dbReference type="Pfam" id="PF13649"/>
    </source>
</evidence>
<dbReference type="Gene3D" id="3.40.50.150">
    <property type="entry name" value="Vaccinia Virus protein VP39"/>
    <property type="match status" value="1"/>
</dbReference>
<comment type="caution">
    <text evidence="2">The sequence shown here is derived from an EMBL/GenBank/DDBJ whole genome shotgun (WGS) entry which is preliminary data.</text>
</comment>
<proteinExistence type="predicted"/>
<protein>
    <recommendedName>
        <fullName evidence="1">Methyltransferase domain-containing protein</fullName>
    </recommendedName>
</protein>
<dbReference type="CDD" id="cd02440">
    <property type="entry name" value="AdoMet_MTases"/>
    <property type="match status" value="1"/>
</dbReference>
<keyword evidence="3" id="KW-1185">Reference proteome</keyword>
<evidence type="ECO:0000313" key="3">
    <source>
        <dbReference type="Proteomes" id="UP001271007"/>
    </source>
</evidence>
<dbReference type="PANTHER" id="PTHR43591">
    <property type="entry name" value="METHYLTRANSFERASE"/>
    <property type="match status" value="1"/>
</dbReference>